<gene>
    <name evidence="1" type="ORF">DYH56_08015</name>
</gene>
<accession>A0ABX9KHC8</accession>
<comment type="caution">
    <text evidence="1">The sequence shown here is derived from an EMBL/GenBank/DDBJ whole genome shotgun (WGS) entry which is preliminary data.</text>
</comment>
<keyword evidence="2" id="KW-1185">Reference proteome</keyword>
<evidence type="ECO:0000313" key="2">
    <source>
        <dbReference type="Proteomes" id="UP000263486"/>
    </source>
</evidence>
<reference evidence="1 2" key="1">
    <citation type="submission" date="2018-08" db="EMBL/GenBank/DDBJ databases">
        <title>Draft genome sequence of Psychrilyobacter sp. strain SD5 isolated from Black Sea water.</title>
        <authorList>
            <person name="Yadav S."/>
            <person name="Villanueva L."/>
            <person name="Damste J.S.S."/>
        </authorList>
    </citation>
    <scope>NUCLEOTIDE SEQUENCE [LARGE SCALE GENOMIC DNA]</scope>
    <source>
        <strain evidence="1 2">SD5</strain>
    </source>
</reference>
<evidence type="ECO:0000313" key="1">
    <source>
        <dbReference type="EMBL" id="REI41158.1"/>
    </source>
</evidence>
<proteinExistence type="predicted"/>
<organism evidence="1 2">
    <name type="scientific">Psychrilyobacter piezotolerans</name>
    <dbReference type="NCBI Taxonomy" id="2293438"/>
    <lineage>
        <taxon>Bacteria</taxon>
        <taxon>Fusobacteriati</taxon>
        <taxon>Fusobacteriota</taxon>
        <taxon>Fusobacteriia</taxon>
        <taxon>Fusobacteriales</taxon>
        <taxon>Fusobacteriaceae</taxon>
        <taxon>Psychrilyobacter</taxon>
    </lineage>
</organism>
<dbReference type="Proteomes" id="UP000263486">
    <property type="component" value="Unassembled WGS sequence"/>
</dbReference>
<dbReference type="SUPFAM" id="SSF50814">
    <property type="entry name" value="Lipocalins"/>
    <property type="match status" value="1"/>
</dbReference>
<dbReference type="InterPro" id="IPR015231">
    <property type="entry name" value="DUF1934"/>
</dbReference>
<dbReference type="Pfam" id="PF09148">
    <property type="entry name" value="DUF1934"/>
    <property type="match status" value="1"/>
</dbReference>
<protein>
    <submittedName>
        <fullName evidence="1">DUF1934 family protein</fullName>
    </submittedName>
</protein>
<sequence>MKLRIRTTDSFGENYDATFDATREDNKIGVKYTYSDEYAKVRIFILKDKVQIVRDGDIKSNKLLKANQRTAFSYRASYMNRNFEIFTKSLTIEDKKISALYSIIEENEVVNELTLKIDEL</sequence>
<dbReference type="Gene3D" id="2.40.128.20">
    <property type="match status" value="1"/>
</dbReference>
<dbReference type="InterPro" id="IPR012674">
    <property type="entry name" value="Calycin"/>
</dbReference>
<dbReference type="RefSeq" id="WP_114642329.1">
    <property type="nucleotide sequence ID" value="NZ_JAACIO010000013.1"/>
</dbReference>
<dbReference type="EMBL" id="QUAJ01000012">
    <property type="protein sequence ID" value="REI41158.1"/>
    <property type="molecule type" value="Genomic_DNA"/>
</dbReference>
<name>A0ABX9KHC8_9FUSO</name>